<proteinExistence type="predicted"/>
<gene>
    <name evidence="3" type="ORF">MTP16_14520</name>
</gene>
<feature type="region of interest" description="Disordered" evidence="1">
    <location>
        <begin position="98"/>
        <end position="118"/>
    </location>
</feature>
<accession>A0ABY4AZQ0</accession>
<dbReference type="PANTHER" id="PTHR46637:SF1">
    <property type="entry name" value="BLL5188 PROTEIN"/>
    <property type="match status" value="1"/>
</dbReference>
<dbReference type="EMBL" id="CP094534">
    <property type="protein sequence ID" value="UOE32344.1"/>
    <property type="molecule type" value="Genomic_DNA"/>
</dbReference>
<dbReference type="InterPro" id="IPR025161">
    <property type="entry name" value="IS402-like_dom"/>
</dbReference>
<feature type="domain" description="Insertion element IS402-like" evidence="2">
    <location>
        <begin position="6"/>
        <end position="75"/>
    </location>
</feature>
<evidence type="ECO:0000256" key="1">
    <source>
        <dbReference type="SAM" id="MobiDB-lite"/>
    </source>
</evidence>
<organism evidence="3 4">
    <name type="scientific">Hymenobacter monticola</name>
    <dbReference type="NCBI Taxonomy" id="1705399"/>
    <lineage>
        <taxon>Bacteria</taxon>
        <taxon>Pseudomonadati</taxon>
        <taxon>Bacteroidota</taxon>
        <taxon>Cytophagia</taxon>
        <taxon>Cytophagales</taxon>
        <taxon>Hymenobacteraceae</taxon>
        <taxon>Hymenobacter</taxon>
    </lineage>
</organism>
<protein>
    <submittedName>
        <fullName evidence="3">IS5 family transposase</fullName>
    </submittedName>
</protein>
<sequence length="118" mass="13347">MRRHELSEPEWQLVEPHARGRLGGGRDNRQFINAVLYRVRTGCAWRDLPERLGLWNTVARRFRRWALAGVWEALFEAVQEPDYAWVLVDSTAVKAHKAAAGQKKALPPPKPSAAHAAS</sequence>
<evidence type="ECO:0000313" key="3">
    <source>
        <dbReference type="EMBL" id="UOE32344.1"/>
    </source>
</evidence>
<dbReference type="Pfam" id="PF13340">
    <property type="entry name" value="DUF4096"/>
    <property type="match status" value="1"/>
</dbReference>
<name>A0ABY4AZQ0_9BACT</name>
<dbReference type="Proteomes" id="UP000831390">
    <property type="component" value="Chromosome"/>
</dbReference>
<dbReference type="InterPro" id="IPR052909">
    <property type="entry name" value="Transposase_6_like"/>
</dbReference>
<dbReference type="RefSeq" id="WP_243510707.1">
    <property type="nucleotide sequence ID" value="NZ_CP094534.1"/>
</dbReference>
<keyword evidence="4" id="KW-1185">Reference proteome</keyword>
<dbReference type="NCBIfam" id="NF033580">
    <property type="entry name" value="transpos_IS5_3"/>
    <property type="match status" value="1"/>
</dbReference>
<evidence type="ECO:0000313" key="4">
    <source>
        <dbReference type="Proteomes" id="UP000831390"/>
    </source>
</evidence>
<dbReference type="PANTHER" id="PTHR46637">
    <property type="entry name" value="TIS1421-TRANSPOSASE PROTEIN A"/>
    <property type="match status" value="1"/>
</dbReference>
<evidence type="ECO:0000259" key="2">
    <source>
        <dbReference type="Pfam" id="PF13340"/>
    </source>
</evidence>
<reference evidence="3 4" key="1">
    <citation type="submission" date="2022-03" db="EMBL/GenBank/DDBJ databases">
        <title>Hymenobactersp. isolated from the air.</title>
        <authorList>
            <person name="Won M."/>
            <person name="Kwon S.-W."/>
        </authorList>
    </citation>
    <scope>NUCLEOTIDE SEQUENCE [LARGE SCALE GENOMIC DNA]</scope>
    <source>
        <strain evidence="3 4">KACC 22596</strain>
    </source>
</reference>